<evidence type="ECO:0000259" key="1">
    <source>
        <dbReference type="Pfam" id="PF09722"/>
    </source>
</evidence>
<name>C6HW48_9BACT</name>
<reference evidence="2 3" key="1">
    <citation type="journal article" date="2009" name="Appl. Environ. Microbiol.">
        <title>Community genomic and proteomic analyses of chemoautotrophic iron-oxidizing "Leptospirillum rubarum" (Group II) and "Leptospirillum ferrodiazotrophum" (Group III) bacteria in acid mine drainage biofilms.</title>
        <authorList>
            <person name="Goltsman D.S."/>
            <person name="Denef V.J."/>
            <person name="Singer S.W."/>
            <person name="VerBerkmoes N.C."/>
            <person name="Lefsrud M."/>
            <person name="Mueller R.S."/>
            <person name="Dick G.J."/>
            <person name="Sun C.L."/>
            <person name="Wheeler K.E."/>
            <person name="Zemla A."/>
            <person name="Baker B.J."/>
            <person name="Hauser L."/>
            <person name="Land M."/>
            <person name="Shah M.B."/>
            <person name="Thelen M.P."/>
            <person name="Hettich R.L."/>
            <person name="Banfield J.F."/>
        </authorList>
    </citation>
    <scope>NUCLEOTIDE SEQUENCE [LARGE SCALE GENOMIC DNA]</scope>
</reference>
<dbReference type="InterPro" id="IPR024467">
    <property type="entry name" value="Xre/MbcA/ParS-like_toxin-bd"/>
</dbReference>
<organism evidence="2 3">
    <name type="scientific">Leptospirillum ferrodiazotrophum</name>
    <dbReference type="NCBI Taxonomy" id="412449"/>
    <lineage>
        <taxon>Bacteria</taxon>
        <taxon>Pseudomonadati</taxon>
        <taxon>Nitrospirota</taxon>
        <taxon>Nitrospiria</taxon>
        <taxon>Nitrospirales</taxon>
        <taxon>Nitrospiraceae</taxon>
        <taxon>Leptospirillum</taxon>
    </lineage>
</organism>
<evidence type="ECO:0000313" key="2">
    <source>
        <dbReference type="EMBL" id="EES53153.1"/>
    </source>
</evidence>
<feature type="domain" description="Antitoxin Xre/MbcA/ParS-like toxin-binding" evidence="1">
    <location>
        <begin position="109"/>
        <end position="163"/>
    </location>
</feature>
<dbReference type="Pfam" id="PF09722">
    <property type="entry name" value="Xre_MbcA_ParS_C"/>
    <property type="match status" value="1"/>
</dbReference>
<sequence length="165" mass="18735">MFSNSYEQILSGGYLLNLKKNSRIPIEPVQDKVDYDQRKEPEVRKRLSAPALRTFFNIAEKWELSVSEQCGLLGWIAPSTYHKYKAGNFGTLTYDGLTRISLIIGIYKALHILYPDTVLADQWVKMPNNNPLFAGKPALSLMIGAGIDGLYRVRRLLDSRRGGWN</sequence>
<dbReference type="Proteomes" id="UP000009374">
    <property type="component" value="Unassembled WGS sequence"/>
</dbReference>
<keyword evidence="3" id="KW-1185">Reference proteome</keyword>
<evidence type="ECO:0000313" key="3">
    <source>
        <dbReference type="Proteomes" id="UP000009374"/>
    </source>
</evidence>
<accession>C6HW48</accession>
<gene>
    <name evidence="2" type="ORF">UBAL3_80290028</name>
</gene>
<proteinExistence type="predicted"/>
<dbReference type="AlphaFoldDB" id="C6HW48"/>
<dbReference type="EMBL" id="GG693868">
    <property type="protein sequence ID" value="EES53153.1"/>
    <property type="molecule type" value="Genomic_DNA"/>
</dbReference>
<protein>
    <recommendedName>
        <fullName evidence="1">Antitoxin Xre/MbcA/ParS-like toxin-binding domain-containing protein</fullName>
    </recommendedName>
</protein>